<name>A0A1A8MC82_9TELE</name>
<feature type="non-terminal residue" evidence="1">
    <location>
        <position position="58"/>
    </location>
</feature>
<gene>
    <name evidence="1" type="primary">Nfu_g_1_002790</name>
</gene>
<reference evidence="1" key="2">
    <citation type="submission" date="2016-06" db="EMBL/GenBank/DDBJ databases">
        <title>The genome of a short-lived fish provides insights into sex chromosome evolution and the genetic control of aging.</title>
        <authorList>
            <person name="Reichwald K."/>
            <person name="Felder M."/>
            <person name="Petzold A."/>
            <person name="Koch P."/>
            <person name="Groth M."/>
            <person name="Platzer M."/>
        </authorList>
    </citation>
    <scope>NUCLEOTIDE SEQUENCE</scope>
    <source>
        <tissue evidence="1">Brain</tissue>
    </source>
</reference>
<proteinExistence type="predicted"/>
<dbReference type="EMBL" id="HAEF01013258">
    <property type="protein sequence ID" value="SBR54417.1"/>
    <property type="molecule type" value="Transcribed_RNA"/>
</dbReference>
<evidence type="ECO:0000313" key="1">
    <source>
        <dbReference type="EMBL" id="SBR54417.1"/>
    </source>
</evidence>
<accession>A0A1A8MC82</accession>
<protein>
    <submittedName>
        <fullName evidence="1">Uncharacterized protein</fullName>
    </submittedName>
</protein>
<reference evidence="1" key="1">
    <citation type="submission" date="2016-05" db="EMBL/GenBank/DDBJ databases">
        <authorList>
            <person name="Lavstsen T."/>
            <person name="Jespersen J.S."/>
        </authorList>
    </citation>
    <scope>NUCLEOTIDE SEQUENCE</scope>
    <source>
        <tissue evidence="1">Brain</tissue>
    </source>
</reference>
<dbReference type="AlphaFoldDB" id="A0A1A8MC82"/>
<feature type="non-terminal residue" evidence="1">
    <location>
        <position position="1"/>
    </location>
</feature>
<organism evidence="1">
    <name type="scientific">Nothobranchius pienaari</name>
    <dbReference type="NCBI Taxonomy" id="704102"/>
    <lineage>
        <taxon>Eukaryota</taxon>
        <taxon>Metazoa</taxon>
        <taxon>Chordata</taxon>
        <taxon>Craniata</taxon>
        <taxon>Vertebrata</taxon>
        <taxon>Euteleostomi</taxon>
        <taxon>Actinopterygii</taxon>
        <taxon>Neopterygii</taxon>
        <taxon>Teleostei</taxon>
        <taxon>Neoteleostei</taxon>
        <taxon>Acanthomorphata</taxon>
        <taxon>Ovalentaria</taxon>
        <taxon>Atherinomorphae</taxon>
        <taxon>Cyprinodontiformes</taxon>
        <taxon>Nothobranchiidae</taxon>
        <taxon>Nothobranchius</taxon>
    </lineage>
</organism>
<sequence length="58" mass="6629">VRMQKGIEGCIYSQLIGVLDQELINIDFSITVCNIRTEVSSIFIIIFYIYTVTVRGEL</sequence>